<evidence type="ECO:0000313" key="5">
    <source>
        <dbReference type="Proteomes" id="UP000250572"/>
    </source>
</evidence>
<dbReference type="GO" id="GO:0015031">
    <property type="term" value="P:protein transport"/>
    <property type="evidence" value="ECO:0007669"/>
    <property type="project" value="TreeGrafter"/>
</dbReference>
<feature type="compositionally biased region" description="Low complexity" evidence="2">
    <location>
        <begin position="427"/>
        <end position="441"/>
    </location>
</feature>
<dbReference type="GO" id="GO:0007399">
    <property type="term" value="P:nervous system development"/>
    <property type="evidence" value="ECO:0007669"/>
    <property type="project" value="UniProtKB-ARBA"/>
</dbReference>
<dbReference type="InterPro" id="IPR050357">
    <property type="entry name" value="Arrestin_domain-protein"/>
</dbReference>
<dbReference type="PANTHER" id="PTHR11188:SF135">
    <property type="entry name" value="ARRESTIN DOMAIN CONTAINING 3-LIKE-RELATED"/>
    <property type="match status" value="1"/>
</dbReference>
<comment type="similarity">
    <text evidence="1">Belongs to the arrestin family.</text>
</comment>
<reference evidence="4 5" key="1">
    <citation type="journal article" date="2018" name="G3 (Bethesda)">
        <title>A High-Quality Reference Genome for the Invasive Mosquitofish Gambusia affinis Using a Chicago Library.</title>
        <authorList>
            <person name="Hoffberg S.L."/>
            <person name="Troendle N.J."/>
            <person name="Glenn T.C."/>
            <person name="Mahmud O."/>
            <person name="Louha S."/>
            <person name="Chalopin D."/>
            <person name="Bennetzen J.L."/>
            <person name="Mauricio R."/>
        </authorList>
    </citation>
    <scope>NUCLEOTIDE SEQUENCE [LARGE SCALE GENOMIC DNA]</scope>
    <source>
        <strain evidence="4">NE01/NJP1002.9</strain>
        <tissue evidence="4">Muscle</tissue>
    </source>
</reference>
<protein>
    <recommendedName>
        <fullName evidence="3">Arrestin C-terminal-like domain-containing protein</fullName>
    </recommendedName>
</protein>
<feature type="domain" description="Arrestin C-terminal-like" evidence="3">
    <location>
        <begin position="175"/>
        <end position="300"/>
    </location>
</feature>
<keyword evidence="5" id="KW-1185">Reference proteome</keyword>
<accession>A0A315V7Z3</accession>
<evidence type="ECO:0000313" key="4">
    <source>
        <dbReference type="EMBL" id="PWA19493.1"/>
    </source>
</evidence>
<gene>
    <name evidence="4" type="ORF">CCH79_00006812</name>
</gene>
<dbReference type="InterPro" id="IPR014756">
    <property type="entry name" value="Ig_E-set"/>
</dbReference>
<dbReference type="EMBL" id="NHOQ01002094">
    <property type="protein sequence ID" value="PWA19493.1"/>
    <property type="molecule type" value="Genomic_DNA"/>
</dbReference>
<dbReference type="Proteomes" id="UP000250572">
    <property type="component" value="Unassembled WGS sequence"/>
</dbReference>
<dbReference type="InterPro" id="IPR011021">
    <property type="entry name" value="Arrestin-like_N"/>
</dbReference>
<dbReference type="SMART" id="SM01017">
    <property type="entry name" value="Arrestin_C"/>
    <property type="match status" value="1"/>
</dbReference>
<evidence type="ECO:0000256" key="1">
    <source>
        <dbReference type="ARBA" id="ARBA00005298"/>
    </source>
</evidence>
<evidence type="ECO:0000259" key="3">
    <source>
        <dbReference type="SMART" id="SM01017"/>
    </source>
</evidence>
<dbReference type="Pfam" id="PF02752">
    <property type="entry name" value="Arrestin_C"/>
    <property type="match status" value="1"/>
</dbReference>
<feature type="region of interest" description="Disordered" evidence="2">
    <location>
        <begin position="427"/>
        <end position="499"/>
    </location>
</feature>
<dbReference type="Pfam" id="PF00339">
    <property type="entry name" value="Arrestin_N"/>
    <property type="match status" value="1"/>
</dbReference>
<dbReference type="STRING" id="33528.ENSGAFP00000013911"/>
<feature type="compositionally biased region" description="Basic residues" evidence="2">
    <location>
        <begin position="484"/>
        <end position="499"/>
    </location>
</feature>
<proteinExistence type="inferred from homology"/>
<dbReference type="Gene3D" id="2.60.40.640">
    <property type="match status" value="2"/>
</dbReference>
<comment type="caution">
    <text evidence="4">The sequence shown here is derived from an EMBL/GenBank/DDBJ whole genome shotgun (WGS) entry which is preliminary data.</text>
</comment>
<dbReference type="PANTHER" id="PTHR11188">
    <property type="entry name" value="ARRESTIN DOMAIN CONTAINING PROTEIN"/>
    <property type="match status" value="1"/>
</dbReference>
<dbReference type="AlphaFoldDB" id="A0A315V7Z3"/>
<dbReference type="SUPFAM" id="SSF81296">
    <property type="entry name" value="E set domains"/>
    <property type="match status" value="2"/>
</dbReference>
<organism evidence="4 5">
    <name type="scientific">Gambusia affinis</name>
    <name type="common">Western mosquitofish</name>
    <name type="synonym">Heterandria affinis</name>
    <dbReference type="NCBI Taxonomy" id="33528"/>
    <lineage>
        <taxon>Eukaryota</taxon>
        <taxon>Metazoa</taxon>
        <taxon>Chordata</taxon>
        <taxon>Craniata</taxon>
        <taxon>Vertebrata</taxon>
        <taxon>Euteleostomi</taxon>
        <taxon>Actinopterygii</taxon>
        <taxon>Neopterygii</taxon>
        <taxon>Teleostei</taxon>
        <taxon>Neoteleostei</taxon>
        <taxon>Acanthomorphata</taxon>
        <taxon>Ovalentaria</taxon>
        <taxon>Atherinomorphae</taxon>
        <taxon>Cyprinodontiformes</taxon>
        <taxon>Poeciliidae</taxon>
        <taxon>Poeciliinae</taxon>
        <taxon>Gambusia</taxon>
    </lineage>
</organism>
<sequence>MEAAEAMPAVNSFTINYDAVNEEGTFSAGDTVTGQVILSLSKETKAQRLFVKAKGDADVRWTRKSGERTHTYSAHRRYFKLKEFLIPEGTEETVLPEGTHVFKFSFMIPNENMPSSFRGTHGKIVYKLEAKLSRSWRMDSTAEKELNFVSKSFSNFNTFLSQQGGSTEKEMGMFSKGHVHMDATVNKTAYAPGETMLIFAKVNNASSRDMTPKFSLVRRIKFLAQGDSKNEEYTVEKVADNVIKPHTQHEVKCEMKIPTDEMLSIENCEIISVTHQLKVYLDISFASDPEIVFPVVISHPTLVFGANNSGPVGPYPVAGFGGPTNSDFLPPAMAVGPYPAPPSSGPYGYPGPQSPFAPPPAYPNNPQVYCGPPGPYAPQPPPIYGAHSNPMPQGPSPYGFPFSPSSSSTMLHPPPPAPMLHAPLSGPQVQPPFSSVSPSAPTFNPMPSAPDMTTDFLAQTNDPPAYTSLFPSSTPEKHPGPSGRTRKLCSQKHNILHRQ</sequence>
<dbReference type="GO" id="GO:0005737">
    <property type="term" value="C:cytoplasm"/>
    <property type="evidence" value="ECO:0007669"/>
    <property type="project" value="TreeGrafter"/>
</dbReference>
<dbReference type="InterPro" id="IPR014752">
    <property type="entry name" value="Arrestin-like_C"/>
</dbReference>
<dbReference type="GO" id="GO:0005886">
    <property type="term" value="C:plasma membrane"/>
    <property type="evidence" value="ECO:0007669"/>
    <property type="project" value="TreeGrafter"/>
</dbReference>
<evidence type="ECO:0000256" key="2">
    <source>
        <dbReference type="SAM" id="MobiDB-lite"/>
    </source>
</evidence>
<name>A0A315V7Z3_GAMAF</name>
<dbReference type="InterPro" id="IPR011022">
    <property type="entry name" value="Arrestin_C-like"/>
</dbReference>